<dbReference type="Proteomes" id="UP001501231">
    <property type="component" value="Unassembled WGS sequence"/>
</dbReference>
<feature type="transmembrane region" description="Helical" evidence="8">
    <location>
        <begin position="73"/>
        <end position="91"/>
    </location>
</feature>
<comment type="subcellular location">
    <subcellularLocation>
        <location evidence="1">Cell membrane</location>
        <topology evidence="1">Multi-pass membrane protein</topology>
    </subcellularLocation>
</comment>
<keyword evidence="3" id="KW-1003">Cell membrane</keyword>
<feature type="transmembrane region" description="Helical" evidence="8">
    <location>
        <begin position="160"/>
        <end position="181"/>
    </location>
</feature>
<evidence type="ECO:0000256" key="7">
    <source>
        <dbReference type="SAM" id="MobiDB-lite"/>
    </source>
</evidence>
<evidence type="ECO:0000256" key="5">
    <source>
        <dbReference type="ARBA" id="ARBA00022989"/>
    </source>
</evidence>
<evidence type="ECO:0000256" key="2">
    <source>
        <dbReference type="ARBA" id="ARBA00022448"/>
    </source>
</evidence>
<name>A0ABP5X571_9ACTN</name>
<dbReference type="EMBL" id="BAAARW010000030">
    <property type="protein sequence ID" value="GAA2445633.1"/>
    <property type="molecule type" value="Genomic_DNA"/>
</dbReference>
<feature type="transmembrane region" description="Helical" evidence="8">
    <location>
        <begin position="263"/>
        <end position="286"/>
    </location>
</feature>
<feature type="domain" description="Major facilitator superfamily (MFS) profile" evidence="9">
    <location>
        <begin position="7"/>
        <end position="459"/>
    </location>
</feature>
<dbReference type="Gene3D" id="1.20.1250.20">
    <property type="entry name" value="MFS general substrate transporter like domains"/>
    <property type="match status" value="1"/>
</dbReference>
<reference evidence="11" key="1">
    <citation type="journal article" date="2019" name="Int. J. Syst. Evol. Microbiol.">
        <title>The Global Catalogue of Microorganisms (GCM) 10K type strain sequencing project: providing services to taxonomists for standard genome sequencing and annotation.</title>
        <authorList>
            <consortium name="The Broad Institute Genomics Platform"/>
            <consortium name="The Broad Institute Genome Sequencing Center for Infectious Disease"/>
            <person name="Wu L."/>
            <person name="Ma J."/>
        </authorList>
    </citation>
    <scope>NUCLEOTIDE SEQUENCE [LARGE SCALE GENOMIC DNA]</scope>
    <source>
        <strain evidence="11">JCM 3325</strain>
    </source>
</reference>
<evidence type="ECO:0000256" key="1">
    <source>
        <dbReference type="ARBA" id="ARBA00004651"/>
    </source>
</evidence>
<keyword evidence="5 8" id="KW-1133">Transmembrane helix</keyword>
<evidence type="ECO:0000313" key="10">
    <source>
        <dbReference type="EMBL" id="GAA2445633.1"/>
    </source>
</evidence>
<dbReference type="InterPro" id="IPR036259">
    <property type="entry name" value="MFS_trans_sf"/>
</dbReference>
<accession>A0ABP5X571</accession>
<organism evidence="10 11">
    <name type="scientific">Actinomadura vinacea</name>
    <dbReference type="NCBI Taxonomy" id="115336"/>
    <lineage>
        <taxon>Bacteria</taxon>
        <taxon>Bacillati</taxon>
        <taxon>Actinomycetota</taxon>
        <taxon>Actinomycetes</taxon>
        <taxon>Streptosporangiales</taxon>
        <taxon>Thermomonosporaceae</taxon>
        <taxon>Actinomadura</taxon>
    </lineage>
</organism>
<feature type="transmembrane region" description="Helical" evidence="8">
    <location>
        <begin position="433"/>
        <end position="455"/>
    </location>
</feature>
<dbReference type="SUPFAM" id="SSF103473">
    <property type="entry name" value="MFS general substrate transporter"/>
    <property type="match status" value="1"/>
</dbReference>
<feature type="transmembrane region" description="Helical" evidence="8">
    <location>
        <begin position="327"/>
        <end position="346"/>
    </location>
</feature>
<keyword evidence="4 8" id="KW-0812">Transmembrane</keyword>
<feature type="transmembrane region" description="Helical" evidence="8">
    <location>
        <begin position="298"/>
        <end position="315"/>
    </location>
</feature>
<keyword evidence="6 8" id="KW-0472">Membrane</keyword>
<dbReference type="PANTHER" id="PTHR42718">
    <property type="entry name" value="MAJOR FACILITATOR SUPERFAMILY MULTIDRUG TRANSPORTER MFSC"/>
    <property type="match status" value="1"/>
</dbReference>
<feature type="transmembrane region" description="Helical" evidence="8">
    <location>
        <begin position="42"/>
        <end position="61"/>
    </location>
</feature>
<feature type="transmembrane region" description="Helical" evidence="8">
    <location>
        <begin position="193"/>
        <end position="213"/>
    </location>
</feature>
<comment type="caution">
    <text evidence="10">The sequence shown here is derived from an EMBL/GenBank/DDBJ whole genome shotgun (WGS) entry which is preliminary data.</text>
</comment>
<dbReference type="Pfam" id="PF07690">
    <property type="entry name" value="MFS_1"/>
    <property type="match status" value="1"/>
</dbReference>
<evidence type="ECO:0000259" key="9">
    <source>
        <dbReference type="PROSITE" id="PS50850"/>
    </source>
</evidence>
<feature type="transmembrane region" description="Helical" evidence="8">
    <location>
        <begin position="391"/>
        <end position="413"/>
    </location>
</feature>
<sequence>MGRRGPALVVLCFVQFMLVLDDNVVSVALPSVQKDLGFSTTGLTWVVNAYFLAFGGLLMLFGRLADLVGRRRVFLGGVALFGAASLAGGIAQEPWQLVAARFVQGAGSAMASPASLALIALLFPEAGERAKALGIWGGIAGLGGTTGLVISGALTDLASWRWTFLINIPVAVLAVALLPRLVSESRATHRTRLDVPGSVLGTGAVLALVYGLLQARESGWGGAAVIGPLLLAAVLAAAFLVVEARTAEPLVPLPFLASRTRAVANVTMLLFSAALYAMAFLLMMHLQKVLGYEPLQTGVAYLPYCAGILAGMWLSSRAVIRLGVRRTLVISIPITAAGLVLLSGIAPGDDYASGVLPGMLVTSVANGLSLPVLTVAALTGTTEEDAGLGSALLSSVQQVGGAVGVAVLVTLAALRSDAVSGSADPPHAATEGFSLAMLIAAALIALGAVLVAALLRSPRDSGDAPPLAHGTADQSSAVR</sequence>
<gene>
    <name evidence="10" type="ORF">GCM10010191_73190</name>
</gene>
<evidence type="ECO:0000256" key="3">
    <source>
        <dbReference type="ARBA" id="ARBA00022475"/>
    </source>
</evidence>
<dbReference type="CDD" id="cd17321">
    <property type="entry name" value="MFS_MMR_MDR_like"/>
    <property type="match status" value="1"/>
</dbReference>
<dbReference type="InterPro" id="IPR011701">
    <property type="entry name" value="MFS"/>
</dbReference>
<evidence type="ECO:0000256" key="6">
    <source>
        <dbReference type="ARBA" id="ARBA00023136"/>
    </source>
</evidence>
<keyword evidence="2" id="KW-0813">Transport</keyword>
<feature type="transmembrane region" description="Helical" evidence="8">
    <location>
        <begin position="135"/>
        <end position="154"/>
    </location>
</feature>
<protein>
    <submittedName>
        <fullName evidence="10">DHA2 family efflux MFS transporter permease subunit</fullName>
    </submittedName>
</protein>
<proteinExistence type="predicted"/>
<feature type="region of interest" description="Disordered" evidence="7">
    <location>
        <begin position="459"/>
        <end position="479"/>
    </location>
</feature>
<feature type="transmembrane region" description="Helical" evidence="8">
    <location>
        <begin position="219"/>
        <end position="242"/>
    </location>
</feature>
<dbReference type="InterPro" id="IPR020846">
    <property type="entry name" value="MFS_dom"/>
</dbReference>
<feature type="transmembrane region" description="Helical" evidence="8">
    <location>
        <begin position="103"/>
        <end position="123"/>
    </location>
</feature>
<dbReference type="PRINTS" id="PR01036">
    <property type="entry name" value="TCRTETB"/>
</dbReference>
<feature type="transmembrane region" description="Helical" evidence="8">
    <location>
        <begin position="358"/>
        <end position="379"/>
    </location>
</feature>
<evidence type="ECO:0000313" key="11">
    <source>
        <dbReference type="Proteomes" id="UP001501231"/>
    </source>
</evidence>
<evidence type="ECO:0000256" key="8">
    <source>
        <dbReference type="SAM" id="Phobius"/>
    </source>
</evidence>
<dbReference type="PROSITE" id="PS50850">
    <property type="entry name" value="MFS"/>
    <property type="match status" value="1"/>
</dbReference>
<dbReference type="PANTHER" id="PTHR42718:SF46">
    <property type="entry name" value="BLR6921 PROTEIN"/>
    <property type="match status" value="1"/>
</dbReference>
<dbReference type="Gene3D" id="1.20.1720.10">
    <property type="entry name" value="Multidrug resistance protein D"/>
    <property type="match status" value="1"/>
</dbReference>
<keyword evidence="11" id="KW-1185">Reference proteome</keyword>
<evidence type="ECO:0000256" key="4">
    <source>
        <dbReference type="ARBA" id="ARBA00022692"/>
    </source>
</evidence>